<evidence type="ECO:0000256" key="2">
    <source>
        <dbReference type="SAM" id="Phobius"/>
    </source>
</evidence>
<name>A0A3N5DY87_9ENTR</name>
<feature type="transmembrane region" description="Helical" evidence="2">
    <location>
        <begin position="323"/>
        <end position="341"/>
    </location>
</feature>
<feature type="transmembrane region" description="Helical" evidence="2">
    <location>
        <begin position="400"/>
        <end position="425"/>
    </location>
</feature>
<comment type="caution">
    <text evidence="3">The sequence shown here is derived from an EMBL/GenBank/DDBJ whole genome shotgun (WGS) entry which is preliminary data.</text>
</comment>
<evidence type="ECO:0000313" key="4">
    <source>
        <dbReference type="Proteomes" id="UP000268615"/>
    </source>
</evidence>
<feature type="transmembrane region" description="Helical" evidence="2">
    <location>
        <begin position="264"/>
        <end position="285"/>
    </location>
</feature>
<keyword evidence="4" id="KW-1185">Reference proteome</keyword>
<organism evidence="3 4">
    <name type="scientific">Buttiauxella warmboldiae</name>
    <dbReference type="NCBI Taxonomy" id="82993"/>
    <lineage>
        <taxon>Bacteria</taxon>
        <taxon>Pseudomonadati</taxon>
        <taxon>Pseudomonadota</taxon>
        <taxon>Gammaproteobacteria</taxon>
        <taxon>Enterobacterales</taxon>
        <taxon>Enterobacteriaceae</taxon>
        <taxon>Buttiauxella</taxon>
    </lineage>
</organism>
<evidence type="ECO:0000313" key="3">
    <source>
        <dbReference type="EMBL" id="RPH27329.1"/>
    </source>
</evidence>
<dbReference type="OrthoDB" id="181905at2"/>
<dbReference type="Pfam" id="PF13347">
    <property type="entry name" value="MFS_2"/>
    <property type="match status" value="1"/>
</dbReference>
<dbReference type="SUPFAM" id="SSF103473">
    <property type="entry name" value="MFS general substrate transporter"/>
    <property type="match status" value="1"/>
</dbReference>
<feature type="transmembrane region" description="Helical" evidence="2">
    <location>
        <begin position="51"/>
        <end position="71"/>
    </location>
</feature>
<dbReference type="GO" id="GO:0008643">
    <property type="term" value="P:carbohydrate transport"/>
    <property type="evidence" value="ECO:0007669"/>
    <property type="project" value="InterPro"/>
</dbReference>
<evidence type="ECO:0000256" key="1">
    <source>
        <dbReference type="ARBA" id="ARBA00009617"/>
    </source>
</evidence>
<feature type="transmembrane region" description="Helical" evidence="2">
    <location>
        <begin position="297"/>
        <end position="317"/>
    </location>
</feature>
<keyword evidence="2" id="KW-0812">Transmembrane</keyword>
<dbReference type="InterPro" id="IPR036259">
    <property type="entry name" value="MFS_trans_sf"/>
</dbReference>
<dbReference type="Proteomes" id="UP000268615">
    <property type="component" value="Unassembled WGS sequence"/>
</dbReference>
<comment type="similarity">
    <text evidence="1">Belongs to the sodium:galactoside symporter (TC 2.A.2) family.</text>
</comment>
<dbReference type="Gene3D" id="1.20.1250.20">
    <property type="entry name" value="MFS general substrate transporter like domains"/>
    <property type="match status" value="1"/>
</dbReference>
<dbReference type="InterPro" id="IPR039672">
    <property type="entry name" value="MFS_2"/>
</dbReference>
<accession>A0A3N5DY87</accession>
<dbReference type="InterPro" id="IPR001927">
    <property type="entry name" value="Na/Gal_symport"/>
</dbReference>
<gene>
    <name evidence="3" type="ORF">EHN07_10825</name>
</gene>
<protein>
    <submittedName>
        <fullName evidence="3">MFS transporter</fullName>
    </submittedName>
</protein>
<feature type="transmembrane region" description="Helical" evidence="2">
    <location>
        <begin position="353"/>
        <end position="380"/>
    </location>
</feature>
<dbReference type="PANTHER" id="PTHR11328">
    <property type="entry name" value="MAJOR FACILITATOR SUPERFAMILY DOMAIN-CONTAINING PROTEIN"/>
    <property type="match status" value="1"/>
</dbReference>
<dbReference type="CDD" id="cd17332">
    <property type="entry name" value="MFS_MelB_like"/>
    <property type="match status" value="1"/>
</dbReference>
<dbReference type="AlphaFoldDB" id="A0A3N5DY87"/>
<feature type="transmembrane region" description="Helical" evidence="2">
    <location>
        <begin position="184"/>
        <end position="206"/>
    </location>
</feature>
<dbReference type="RefSeq" id="WP_124024158.1">
    <property type="nucleotide sequence ID" value="NZ_RPOH01000038.1"/>
</dbReference>
<reference evidence="3 4" key="1">
    <citation type="submission" date="2018-11" db="EMBL/GenBank/DDBJ databases">
        <title>Draft genome sequence of Buttiauxella warmboldiae CCUG 35512.</title>
        <authorList>
            <person name="Salva-Serra F."/>
            <person name="Marathe N."/>
            <person name="Moore E."/>
            <person name="Svensson L."/>
            <person name="Engstrom-Jakobsson H."/>
        </authorList>
    </citation>
    <scope>NUCLEOTIDE SEQUENCE [LARGE SCALE GENOMIC DNA]</scope>
    <source>
        <strain evidence="3 4">CCUG 35512</strain>
    </source>
</reference>
<feature type="transmembrane region" description="Helical" evidence="2">
    <location>
        <begin position="113"/>
        <end position="139"/>
    </location>
</feature>
<dbReference type="PANTHER" id="PTHR11328:SF24">
    <property type="entry name" value="MAJOR FACILITATOR SUPERFAMILY (MFS) PROFILE DOMAIN-CONTAINING PROTEIN"/>
    <property type="match status" value="1"/>
</dbReference>
<proteinExistence type="inferred from homology"/>
<feature type="transmembrane region" description="Helical" evidence="2">
    <location>
        <begin position="83"/>
        <end position="101"/>
    </location>
</feature>
<dbReference type="EMBL" id="RPOH01000038">
    <property type="protein sequence ID" value="RPH27329.1"/>
    <property type="molecule type" value="Genomic_DNA"/>
</dbReference>
<dbReference type="GO" id="GO:0005886">
    <property type="term" value="C:plasma membrane"/>
    <property type="evidence" value="ECO:0007669"/>
    <property type="project" value="TreeGrafter"/>
</dbReference>
<sequence length="443" mass="48689">MNKSNENALIKGKVSYGLTDAGGNVLYSFISMYIVYFYTDNFGLSATAAGMMLFVTHTIDAVTAPLWGSLIDKTKTKWGQSRPYFLWLAIPFSFFTVMAFWDIGITGIGRIVYSYVMLLVLLLCYSGLQTAITAILSNLTNHPDGRIQLNTARMIGGNIGGYGIMIAAMPLVLLLGQGNEKDGFLYTAIICAIISAFCFFTAFINLKETTKTESVSFLKGFKALKGNIPWILLVITNLLFWVGFNMRNATLMYYLSYNMDNKEFVASANFLMMTSIIATIFLPVILKFVSKPKALCIGLLLMIIGELIIYLSGTSIIGFSAGWVLNSFGVSIAVAMPFLMLSDTVDFGYKKTGIRAAGLISAVGASFCIKFGSGLGNFFVGEIMTGYNYVPNVVQSTESLYGITLCFIWLPVMFCLLALIPMFFYTKQLMGIKSATPHIMEKA</sequence>
<dbReference type="GO" id="GO:0006814">
    <property type="term" value="P:sodium ion transport"/>
    <property type="evidence" value="ECO:0007669"/>
    <property type="project" value="InterPro"/>
</dbReference>
<dbReference type="GO" id="GO:0015293">
    <property type="term" value="F:symporter activity"/>
    <property type="evidence" value="ECO:0007669"/>
    <property type="project" value="InterPro"/>
</dbReference>
<feature type="transmembrane region" description="Helical" evidence="2">
    <location>
        <begin position="21"/>
        <end position="39"/>
    </location>
</feature>
<dbReference type="NCBIfam" id="TIGR00792">
    <property type="entry name" value="gph"/>
    <property type="match status" value="1"/>
</dbReference>
<keyword evidence="2" id="KW-1133">Transmembrane helix</keyword>
<feature type="transmembrane region" description="Helical" evidence="2">
    <location>
        <begin position="227"/>
        <end position="244"/>
    </location>
</feature>
<feature type="transmembrane region" description="Helical" evidence="2">
    <location>
        <begin position="159"/>
        <end position="178"/>
    </location>
</feature>
<keyword evidence="2" id="KW-0472">Membrane</keyword>